<dbReference type="SUPFAM" id="SSF48264">
    <property type="entry name" value="Cytochrome P450"/>
    <property type="match status" value="1"/>
</dbReference>
<organism evidence="1 2">
    <name type="scientific">Methylohalomonas lacus</name>
    <dbReference type="NCBI Taxonomy" id="398773"/>
    <lineage>
        <taxon>Bacteria</taxon>
        <taxon>Pseudomonadati</taxon>
        <taxon>Pseudomonadota</taxon>
        <taxon>Gammaproteobacteria</taxon>
        <taxon>Methylohalomonadales</taxon>
        <taxon>Methylohalomonadaceae</taxon>
        <taxon>Methylohalomonas</taxon>
    </lineage>
</organism>
<sequence>MKNKIHKLLLSNYGMDEIGGLSDPYISVESRGVTSFVVIDPEPAKEILISDSFQEYKYSNIFGQILASLKSDSQGLIRFFSNSPLEQGARTETHDVLRHEYKKIYDRVLSYEPEHPEISSKRIFTKDYVDLYMDSYFRRAFRDLLGSDACYEEITASKGIDVFDIFSNPSRILSVSKELDGFYEQYPHDDLSLDKEIRENPEAFLTMLLMGRDPLTVTMACWLNSILSGENPDSKDFRAVSATNFIPRICTRDTVIGGINFKEGQLAYLLLAGANRSEKLKSRIGLAFGYGAHFCLGYQFADKIFRKFKADFDYSHTDMMLPSKRVIRNAFSEFVKEDL</sequence>
<dbReference type="InterPro" id="IPR017972">
    <property type="entry name" value="Cyt_P450_CS"/>
</dbReference>
<dbReference type="Gene3D" id="1.10.630.10">
    <property type="entry name" value="Cytochrome P450"/>
    <property type="match status" value="1"/>
</dbReference>
<name>A0AAE3HP45_9GAMM</name>
<dbReference type="RefSeq" id="WP_259057263.1">
    <property type="nucleotide sequence ID" value="NZ_JANUCT010000021.1"/>
</dbReference>
<dbReference type="GO" id="GO:0020037">
    <property type="term" value="F:heme binding"/>
    <property type="evidence" value="ECO:0007669"/>
    <property type="project" value="InterPro"/>
</dbReference>
<evidence type="ECO:0000313" key="2">
    <source>
        <dbReference type="Proteomes" id="UP001204445"/>
    </source>
</evidence>
<proteinExistence type="predicted"/>
<dbReference type="AlphaFoldDB" id="A0AAE3HP45"/>
<comment type="caution">
    <text evidence="1">The sequence shown here is derived from an EMBL/GenBank/DDBJ whole genome shotgun (WGS) entry which is preliminary data.</text>
</comment>
<dbReference type="Proteomes" id="UP001204445">
    <property type="component" value="Unassembled WGS sequence"/>
</dbReference>
<evidence type="ECO:0008006" key="3">
    <source>
        <dbReference type="Google" id="ProtNLM"/>
    </source>
</evidence>
<dbReference type="GO" id="GO:0005506">
    <property type="term" value="F:iron ion binding"/>
    <property type="evidence" value="ECO:0007669"/>
    <property type="project" value="InterPro"/>
</dbReference>
<dbReference type="GO" id="GO:0016705">
    <property type="term" value="F:oxidoreductase activity, acting on paired donors, with incorporation or reduction of molecular oxygen"/>
    <property type="evidence" value="ECO:0007669"/>
    <property type="project" value="InterPro"/>
</dbReference>
<evidence type="ECO:0000313" key="1">
    <source>
        <dbReference type="EMBL" id="MCS3904397.1"/>
    </source>
</evidence>
<keyword evidence="2" id="KW-1185">Reference proteome</keyword>
<dbReference type="EMBL" id="JANUCT010000021">
    <property type="protein sequence ID" value="MCS3904397.1"/>
    <property type="molecule type" value="Genomic_DNA"/>
</dbReference>
<accession>A0AAE3HP45</accession>
<dbReference type="InterPro" id="IPR036396">
    <property type="entry name" value="Cyt_P450_sf"/>
</dbReference>
<reference evidence="1" key="1">
    <citation type="submission" date="2022-08" db="EMBL/GenBank/DDBJ databases">
        <title>Genomic Encyclopedia of Type Strains, Phase III (KMG-III): the genomes of soil and plant-associated and newly described type strains.</title>
        <authorList>
            <person name="Whitman W."/>
        </authorList>
    </citation>
    <scope>NUCLEOTIDE SEQUENCE</scope>
    <source>
        <strain evidence="1">HMT 1</strain>
    </source>
</reference>
<protein>
    <recommendedName>
        <fullName evidence="3">Cytochrome P450</fullName>
    </recommendedName>
</protein>
<gene>
    <name evidence="1" type="ORF">J2T55_002433</name>
</gene>
<dbReference type="PROSITE" id="PS00086">
    <property type="entry name" value="CYTOCHROME_P450"/>
    <property type="match status" value="1"/>
</dbReference>
<dbReference type="GO" id="GO:0004497">
    <property type="term" value="F:monooxygenase activity"/>
    <property type="evidence" value="ECO:0007669"/>
    <property type="project" value="InterPro"/>
</dbReference>